<dbReference type="HOGENOM" id="CLU_420714_0_0_1"/>
<feature type="non-terminal residue" evidence="4">
    <location>
        <position position="1"/>
    </location>
</feature>
<dbReference type="STRING" id="88036.D8QYS0"/>
<evidence type="ECO:0000256" key="1">
    <source>
        <dbReference type="ARBA" id="ARBA00004123"/>
    </source>
</evidence>
<organism evidence="5">
    <name type="scientific">Selaginella moellendorffii</name>
    <name type="common">Spikemoss</name>
    <dbReference type="NCBI Taxonomy" id="88036"/>
    <lineage>
        <taxon>Eukaryota</taxon>
        <taxon>Viridiplantae</taxon>
        <taxon>Streptophyta</taxon>
        <taxon>Embryophyta</taxon>
        <taxon>Tracheophyta</taxon>
        <taxon>Lycopodiopsida</taxon>
        <taxon>Selaginellales</taxon>
        <taxon>Selaginellaceae</taxon>
        <taxon>Selaginella</taxon>
    </lineage>
</organism>
<protein>
    <recommendedName>
        <fullName evidence="3">ELYS-like domain-containing protein</fullName>
    </recommendedName>
</protein>
<feature type="domain" description="ELYS-like" evidence="3">
    <location>
        <begin position="296"/>
        <end position="561"/>
    </location>
</feature>
<proteinExistence type="predicted"/>
<sequence>VQAVLERLAGLEPWDLCSEAKVEKCRATRDLRSCGRTVQHLLTSCGHACLCLECCHRCDICPICRMPIPRSGEVLKLRLYDECVDAGLLPFFQEEEFQEKEEDGPYWTLDAWRLCSFFDIAVENSMASLVCHYVTDVCMDEAAISSDPVISMLLDGSVVKEWCKRTFLTTVRKLRDICNYNSKPTQSKADALDRHGKRLQGLCYVLDALEAPLTASSASLVELQQLLESVRIVIQHLDLMTWCIRQKFLDNVPSCFTSIAHWKVAFQERKWAANDRVWPEYMANTGRLGPKPAGALFIEDALSVGLGKDDGDSSNLMLDLGSLKHGNVATYQAPDSDYPPESTRAAVDALFLEGSSDLFFAKKAIFLYYLFDRHWTCPELQWRHVIEDYVMTFSIPRQSMLESFVFYLLDNKSDEALQEACRWIPEIVSPSLHPKVSLVLLERGRPDAALPVLQSTGRFRPREEILTPLPLSEAVTVVRVLLECSMLSEAYLYQQSHVKAIRTNIKQQKDEDVVARDWIQELDVLLGELCFICIRKNCMVKVLELPWKLDEEKVLRKCLLEQAMEDPSSSSGSLLAAFYLQRCRFSEAYAVHRRLLSLERQYIMENMSTDVVQRICEQRTKLMVRRTSVPDSLICVVLCRKNRWRFSRKWSVSS</sequence>
<reference evidence="4 5" key="1">
    <citation type="journal article" date="2011" name="Science">
        <title>The Selaginella genome identifies genetic changes associated with the evolution of vascular plants.</title>
        <authorList>
            <person name="Banks J.A."/>
            <person name="Nishiyama T."/>
            <person name="Hasebe M."/>
            <person name="Bowman J.L."/>
            <person name="Gribskov M."/>
            <person name="dePamphilis C."/>
            <person name="Albert V.A."/>
            <person name="Aono N."/>
            <person name="Aoyama T."/>
            <person name="Ambrose B.A."/>
            <person name="Ashton N.W."/>
            <person name="Axtell M.J."/>
            <person name="Barker E."/>
            <person name="Barker M.S."/>
            <person name="Bennetzen J.L."/>
            <person name="Bonawitz N.D."/>
            <person name="Chapple C."/>
            <person name="Cheng C."/>
            <person name="Correa L.G."/>
            <person name="Dacre M."/>
            <person name="DeBarry J."/>
            <person name="Dreyer I."/>
            <person name="Elias M."/>
            <person name="Engstrom E.M."/>
            <person name="Estelle M."/>
            <person name="Feng L."/>
            <person name="Finet C."/>
            <person name="Floyd S.K."/>
            <person name="Frommer W.B."/>
            <person name="Fujita T."/>
            <person name="Gramzow L."/>
            <person name="Gutensohn M."/>
            <person name="Harholt J."/>
            <person name="Hattori M."/>
            <person name="Heyl A."/>
            <person name="Hirai T."/>
            <person name="Hiwatashi Y."/>
            <person name="Ishikawa M."/>
            <person name="Iwata M."/>
            <person name="Karol K.G."/>
            <person name="Koehler B."/>
            <person name="Kolukisaoglu U."/>
            <person name="Kubo M."/>
            <person name="Kurata T."/>
            <person name="Lalonde S."/>
            <person name="Li K."/>
            <person name="Li Y."/>
            <person name="Litt A."/>
            <person name="Lyons E."/>
            <person name="Manning G."/>
            <person name="Maruyama T."/>
            <person name="Michael T.P."/>
            <person name="Mikami K."/>
            <person name="Miyazaki S."/>
            <person name="Morinaga S."/>
            <person name="Murata T."/>
            <person name="Mueller-Roeber B."/>
            <person name="Nelson D.R."/>
            <person name="Obara M."/>
            <person name="Oguri Y."/>
            <person name="Olmstead R.G."/>
            <person name="Onodera N."/>
            <person name="Petersen B.L."/>
            <person name="Pils B."/>
            <person name="Prigge M."/>
            <person name="Rensing S.A."/>
            <person name="Riano-Pachon D.M."/>
            <person name="Roberts A.W."/>
            <person name="Sato Y."/>
            <person name="Scheller H.V."/>
            <person name="Schulz B."/>
            <person name="Schulz C."/>
            <person name="Shakirov E.V."/>
            <person name="Shibagaki N."/>
            <person name="Shinohara N."/>
            <person name="Shippen D.E."/>
            <person name="Soerensen I."/>
            <person name="Sotooka R."/>
            <person name="Sugimoto N."/>
            <person name="Sugita M."/>
            <person name="Sumikawa N."/>
            <person name="Tanurdzic M."/>
            <person name="Theissen G."/>
            <person name="Ulvskov P."/>
            <person name="Wakazuki S."/>
            <person name="Weng J.K."/>
            <person name="Willats W.W."/>
            <person name="Wipf D."/>
            <person name="Wolf P.G."/>
            <person name="Yang L."/>
            <person name="Zimmer A.D."/>
            <person name="Zhu Q."/>
            <person name="Mitros T."/>
            <person name="Hellsten U."/>
            <person name="Loque D."/>
            <person name="Otillar R."/>
            <person name="Salamov A."/>
            <person name="Schmutz J."/>
            <person name="Shapiro H."/>
            <person name="Lindquist E."/>
            <person name="Lucas S."/>
            <person name="Rokhsar D."/>
            <person name="Grigoriev I.V."/>
        </authorList>
    </citation>
    <scope>NUCLEOTIDE SEQUENCE [LARGE SCALE GENOMIC DNA]</scope>
</reference>
<dbReference type="AlphaFoldDB" id="D8QYS0"/>
<evidence type="ECO:0000313" key="4">
    <source>
        <dbReference type="EMBL" id="EFJ34664.1"/>
    </source>
</evidence>
<dbReference type="KEGG" id="smo:SELMODRAFT_81560"/>
<dbReference type="eggNOG" id="ENOG502QUFI">
    <property type="taxonomic scope" value="Eukaryota"/>
</dbReference>
<dbReference type="InParanoid" id="D8QYS0"/>
<keyword evidence="2" id="KW-0539">Nucleus</keyword>
<dbReference type="FunCoup" id="D8QYS0">
    <property type="interactions" value="2965"/>
</dbReference>
<evidence type="ECO:0000313" key="5">
    <source>
        <dbReference type="Proteomes" id="UP000001514"/>
    </source>
</evidence>
<dbReference type="OMA" id="HKCLLDF"/>
<dbReference type="GO" id="GO:0004842">
    <property type="term" value="F:ubiquitin-protein transferase activity"/>
    <property type="evidence" value="ECO:0000318"/>
    <property type="project" value="GO_Central"/>
</dbReference>
<dbReference type="GO" id="GO:0005634">
    <property type="term" value="C:nucleus"/>
    <property type="evidence" value="ECO:0000318"/>
    <property type="project" value="GO_Central"/>
</dbReference>
<dbReference type="Pfam" id="PF13934">
    <property type="entry name" value="ELYS"/>
    <property type="match status" value="1"/>
</dbReference>
<evidence type="ECO:0000259" key="3">
    <source>
        <dbReference type="Pfam" id="PF13934"/>
    </source>
</evidence>
<dbReference type="Gramene" id="EFJ34664">
    <property type="protein sequence ID" value="EFJ34664"/>
    <property type="gene ID" value="SELMODRAFT_81560"/>
</dbReference>
<dbReference type="Proteomes" id="UP000001514">
    <property type="component" value="Unassembled WGS sequence"/>
</dbReference>
<dbReference type="EMBL" id="GL377569">
    <property type="protein sequence ID" value="EFJ34664.1"/>
    <property type="molecule type" value="Genomic_DNA"/>
</dbReference>
<dbReference type="Gene3D" id="3.30.40.10">
    <property type="entry name" value="Zinc/RING finger domain, C3HC4 (zinc finger)"/>
    <property type="match status" value="1"/>
</dbReference>
<dbReference type="InterPro" id="IPR025151">
    <property type="entry name" value="ELYS_dom"/>
</dbReference>
<dbReference type="InterPro" id="IPR044718">
    <property type="entry name" value="HOS1"/>
</dbReference>
<keyword evidence="5" id="KW-1185">Reference proteome</keyword>
<comment type="subcellular location">
    <subcellularLocation>
        <location evidence="1">Nucleus</location>
    </subcellularLocation>
</comment>
<dbReference type="PANTHER" id="PTHR47358">
    <property type="entry name" value="E3 UBIQUITIN-PROTEIN LIGASE HOS1"/>
    <property type="match status" value="1"/>
</dbReference>
<dbReference type="InterPro" id="IPR013083">
    <property type="entry name" value="Znf_RING/FYVE/PHD"/>
</dbReference>
<evidence type="ECO:0000256" key="2">
    <source>
        <dbReference type="ARBA" id="ARBA00023242"/>
    </source>
</evidence>
<dbReference type="GO" id="GO:0016567">
    <property type="term" value="P:protein ubiquitination"/>
    <property type="evidence" value="ECO:0007669"/>
    <property type="project" value="InterPro"/>
</dbReference>
<name>D8QYS0_SELML</name>
<gene>
    <name evidence="4" type="ORF">SELMODRAFT_81560</name>
</gene>
<accession>D8QYS0</accession>
<dbReference type="GO" id="GO:0045892">
    <property type="term" value="P:negative regulation of DNA-templated transcription"/>
    <property type="evidence" value="ECO:0000318"/>
    <property type="project" value="GO_Central"/>
</dbReference>
<dbReference type="GO" id="GO:0005737">
    <property type="term" value="C:cytoplasm"/>
    <property type="evidence" value="ECO:0000318"/>
    <property type="project" value="GO_Central"/>
</dbReference>
<dbReference type="PANTHER" id="PTHR47358:SF2">
    <property type="entry name" value="E3 UBIQUITIN-PROTEIN LIGASE HOS1"/>
    <property type="match status" value="1"/>
</dbReference>